<dbReference type="EMBL" id="LNXY01000028">
    <property type="protein sequence ID" value="KTC85443.1"/>
    <property type="molecule type" value="Genomic_DNA"/>
</dbReference>
<dbReference type="AlphaFoldDB" id="A0A0W0SQ85"/>
<dbReference type="OrthoDB" id="5638149at2"/>
<accession>A0A0W0SQ85</accession>
<evidence type="ECO:0000313" key="3">
    <source>
        <dbReference type="Proteomes" id="UP000054736"/>
    </source>
</evidence>
<dbReference type="STRING" id="1212489.Ldro_2615"/>
<dbReference type="PATRIC" id="fig|1212489.4.peg.2756"/>
<name>A0A0W0SQ85_9GAMM</name>
<dbReference type="Proteomes" id="UP000054736">
    <property type="component" value="Unassembled WGS sequence"/>
</dbReference>
<feature type="chain" id="PRO_5006912228" evidence="1">
    <location>
        <begin position="20"/>
        <end position="133"/>
    </location>
</feature>
<evidence type="ECO:0000313" key="2">
    <source>
        <dbReference type="EMBL" id="KTC85443.1"/>
    </source>
</evidence>
<organism evidence="2 3">
    <name type="scientific">Legionella drozanskii LLAP-1</name>
    <dbReference type="NCBI Taxonomy" id="1212489"/>
    <lineage>
        <taxon>Bacteria</taxon>
        <taxon>Pseudomonadati</taxon>
        <taxon>Pseudomonadota</taxon>
        <taxon>Gammaproteobacteria</taxon>
        <taxon>Legionellales</taxon>
        <taxon>Legionellaceae</taxon>
        <taxon>Legionella</taxon>
    </lineage>
</organism>
<sequence length="133" mass="14826">MKKLILSFLSLLITSLVFAQNIVVNNQTNFPNKNKAAKIAIQWANSAKDIQKSNKALMYGLKLNPSSLQVLLQLGMNELSIPESAKHFRVLVWSEGKTKPNLLTNWVDVMPNKTYNLLQEQLAPTVLMVGTGC</sequence>
<keyword evidence="1" id="KW-0732">Signal</keyword>
<proteinExistence type="predicted"/>
<feature type="signal peptide" evidence="1">
    <location>
        <begin position="1"/>
        <end position="19"/>
    </location>
</feature>
<comment type="caution">
    <text evidence="2">The sequence shown here is derived from an EMBL/GenBank/DDBJ whole genome shotgun (WGS) entry which is preliminary data.</text>
</comment>
<evidence type="ECO:0000256" key="1">
    <source>
        <dbReference type="SAM" id="SignalP"/>
    </source>
</evidence>
<reference evidence="2 3" key="1">
    <citation type="submission" date="2015-11" db="EMBL/GenBank/DDBJ databases">
        <title>Genomic analysis of 38 Legionella species identifies large and diverse effector repertoires.</title>
        <authorList>
            <person name="Burstein D."/>
            <person name="Amaro F."/>
            <person name="Zusman T."/>
            <person name="Lifshitz Z."/>
            <person name="Cohen O."/>
            <person name="Gilbert J.A."/>
            <person name="Pupko T."/>
            <person name="Shuman H.A."/>
            <person name="Segal G."/>
        </authorList>
    </citation>
    <scope>NUCLEOTIDE SEQUENCE [LARGE SCALE GENOMIC DNA]</scope>
    <source>
        <strain evidence="2 3">ATCC 700990</strain>
    </source>
</reference>
<keyword evidence="3" id="KW-1185">Reference proteome</keyword>
<gene>
    <name evidence="2" type="ORF">Ldro_2615</name>
</gene>
<dbReference type="RefSeq" id="WP_058496891.1">
    <property type="nucleotide sequence ID" value="NZ_CAAAIU010000008.1"/>
</dbReference>
<protein>
    <submittedName>
        <fullName evidence="2">Uncharacterized protein</fullName>
    </submittedName>
</protein>